<comment type="caution">
    <text evidence="10">Lacks conserved residue(s) required for the propagation of feature annotation.</text>
</comment>
<evidence type="ECO:0000256" key="7">
    <source>
        <dbReference type="ARBA" id="ARBA00023029"/>
    </source>
</evidence>
<accession>N0BDX9</accession>
<dbReference type="InterPro" id="IPR013825">
    <property type="entry name" value="Topo_IA_cen_sub2"/>
</dbReference>
<keyword evidence="5" id="KW-0862">Zinc</keyword>
<dbReference type="Pfam" id="PF01131">
    <property type="entry name" value="Topoisom_bac"/>
    <property type="match status" value="1"/>
</dbReference>
<dbReference type="GO" id="GO:0003917">
    <property type="term" value="F:DNA topoisomerase type I (single strand cut, ATP-independent) activity"/>
    <property type="evidence" value="ECO:0007669"/>
    <property type="project" value="UniProtKB-UniRule"/>
</dbReference>
<feature type="compositionally biased region" description="Basic residues" evidence="11">
    <location>
        <begin position="889"/>
        <end position="903"/>
    </location>
</feature>
<dbReference type="PRINTS" id="PR00417">
    <property type="entry name" value="PRTPISMRASEI"/>
</dbReference>
<dbReference type="InterPro" id="IPR003602">
    <property type="entry name" value="Topo_IA_DNA-bd_dom"/>
</dbReference>
<gene>
    <name evidence="10" type="primary">topA</name>
    <name evidence="14" type="ORF">HYPDE_35198</name>
</gene>
<dbReference type="GO" id="GO:0005694">
    <property type="term" value="C:chromosome"/>
    <property type="evidence" value="ECO:0007669"/>
    <property type="project" value="InterPro"/>
</dbReference>
<evidence type="ECO:0000256" key="4">
    <source>
        <dbReference type="ARBA" id="ARBA00022771"/>
    </source>
</evidence>
<dbReference type="Pfam" id="PF13368">
    <property type="entry name" value="Toprim_C_rpt"/>
    <property type="match status" value="3"/>
</dbReference>
<dbReference type="InterPro" id="IPR013498">
    <property type="entry name" value="Topo_IA_Znf"/>
</dbReference>
<dbReference type="NCBIfam" id="TIGR01051">
    <property type="entry name" value="topA_bact"/>
    <property type="match status" value="1"/>
</dbReference>
<dbReference type="PROSITE" id="PS50880">
    <property type="entry name" value="TOPRIM"/>
    <property type="match status" value="1"/>
</dbReference>
<evidence type="ECO:0000313" key="14">
    <source>
        <dbReference type="EMBL" id="AGK58711.1"/>
    </source>
</evidence>
<dbReference type="PROSITE" id="PS52039">
    <property type="entry name" value="TOPO_IA_2"/>
    <property type="match status" value="1"/>
</dbReference>
<dbReference type="HAMAP" id="MF_00952">
    <property type="entry name" value="Topoisom_1_prok"/>
    <property type="match status" value="1"/>
</dbReference>
<feature type="compositionally biased region" description="Basic residues" evidence="11">
    <location>
        <begin position="939"/>
        <end position="948"/>
    </location>
</feature>
<feature type="site" description="Interaction with DNA" evidence="10">
    <location>
        <position position="172"/>
    </location>
</feature>
<dbReference type="AlphaFoldDB" id="N0BDX9"/>
<dbReference type="CDD" id="cd00186">
    <property type="entry name" value="TOP1Ac"/>
    <property type="match status" value="1"/>
</dbReference>
<dbReference type="Proteomes" id="UP000005952">
    <property type="component" value="Chromosome"/>
</dbReference>
<feature type="region of interest" description="Interaction with DNA" evidence="10">
    <location>
        <begin position="196"/>
        <end position="201"/>
    </location>
</feature>
<comment type="catalytic activity">
    <reaction evidence="1 10">
        <text>ATP-independent breakage of single-stranded DNA, followed by passage and rejoining.</text>
        <dbReference type="EC" id="5.6.2.1"/>
    </reaction>
</comment>
<protein>
    <recommendedName>
        <fullName evidence="10">DNA topoisomerase 1</fullName>
        <ecNumber evidence="10">5.6.2.1</ecNumber>
    </recommendedName>
    <alternativeName>
        <fullName evidence="10">DNA topoisomerase I</fullName>
    </alternativeName>
</protein>
<dbReference type="Pfam" id="PF01396">
    <property type="entry name" value="Zn_ribbon_Top1"/>
    <property type="match status" value="1"/>
</dbReference>
<dbReference type="eggNOG" id="COG0550">
    <property type="taxonomic scope" value="Bacteria"/>
</dbReference>
<dbReference type="Gene3D" id="2.70.20.10">
    <property type="entry name" value="Topoisomerase I, domain 3"/>
    <property type="match status" value="1"/>
</dbReference>
<dbReference type="eggNOG" id="COG1754">
    <property type="taxonomic scope" value="Bacteria"/>
</dbReference>
<dbReference type="InterPro" id="IPR006171">
    <property type="entry name" value="TOPRIM_dom"/>
</dbReference>
<dbReference type="InterPro" id="IPR013824">
    <property type="entry name" value="Topo_IA_cen_sub1"/>
</dbReference>
<dbReference type="SMART" id="SM00437">
    <property type="entry name" value="TOP1Ac"/>
    <property type="match status" value="1"/>
</dbReference>
<evidence type="ECO:0000313" key="15">
    <source>
        <dbReference type="Proteomes" id="UP000005952"/>
    </source>
</evidence>
<dbReference type="KEGG" id="hdt:HYPDE_35198"/>
<organism evidence="14 15">
    <name type="scientific">Hyphomicrobium denitrificans 1NES1</name>
    <dbReference type="NCBI Taxonomy" id="670307"/>
    <lineage>
        <taxon>Bacteria</taxon>
        <taxon>Pseudomonadati</taxon>
        <taxon>Pseudomonadota</taxon>
        <taxon>Alphaproteobacteria</taxon>
        <taxon>Hyphomicrobiales</taxon>
        <taxon>Hyphomicrobiaceae</taxon>
        <taxon>Hyphomicrobium</taxon>
    </lineage>
</organism>
<dbReference type="InterPro" id="IPR025589">
    <property type="entry name" value="Toprim_C_rpt"/>
</dbReference>
<name>N0BDX9_9HYPH</name>
<dbReference type="SUPFAM" id="SSF56712">
    <property type="entry name" value="Prokaryotic type I DNA topoisomerase"/>
    <property type="match status" value="1"/>
</dbReference>
<evidence type="ECO:0000256" key="8">
    <source>
        <dbReference type="ARBA" id="ARBA00023125"/>
    </source>
</evidence>
<feature type="domain" description="Toprim" evidence="12">
    <location>
        <begin position="31"/>
        <end position="146"/>
    </location>
</feature>
<evidence type="ECO:0000256" key="10">
    <source>
        <dbReference type="HAMAP-Rule" id="MF_00952"/>
    </source>
</evidence>
<proteinExistence type="inferred from homology"/>
<comment type="similarity">
    <text evidence="2 10">Belongs to the type IA topoisomerase family.</text>
</comment>
<keyword evidence="15" id="KW-1185">Reference proteome</keyword>
<keyword evidence="8 10" id="KW-0238">DNA-binding</keyword>
<evidence type="ECO:0000256" key="6">
    <source>
        <dbReference type="ARBA" id="ARBA00022842"/>
    </source>
</evidence>
<feature type="region of interest" description="Disordered" evidence="11">
    <location>
        <begin position="373"/>
        <end position="394"/>
    </location>
</feature>
<evidence type="ECO:0000256" key="11">
    <source>
        <dbReference type="SAM" id="MobiDB-lite"/>
    </source>
</evidence>
<dbReference type="PANTHER" id="PTHR42785:SF1">
    <property type="entry name" value="DNA TOPOISOMERASE"/>
    <property type="match status" value="1"/>
</dbReference>
<dbReference type="InterPro" id="IPR034149">
    <property type="entry name" value="TOPRIM_TopoI"/>
</dbReference>
<feature type="site" description="Interaction with DNA" evidence="10">
    <location>
        <position position="336"/>
    </location>
</feature>
<keyword evidence="4" id="KW-0863">Zinc-finger</keyword>
<feature type="site" description="Interaction with DNA" evidence="10">
    <location>
        <position position="543"/>
    </location>
</feature>
<dbReference type="SMART" id="SM00493">
    <property type="entry name" value="TOPRIM"/>
    <property type="match status" value="1"/>
</dbReference>
<evidence type="ECO:0000256" key="3">
    <source>
        <dbReference type="ARBA" id="ARBA00022723"/>
    </source>
</evidence>
<dbReference type="HOGENOM" id="CLU_002929_0_2_5"/>
<feature type="site" description="Interaction with DNA" evidence="10">
    <location>
        <position position="176"/>
    </location>
</feature>
<dbReference type="PROSITE" id="PS00396">
    <property type="entry name" value="TOPO_IA_1"/>
    <property type="match status" value="1"/>
</dbReference>
<feature type="active site" description="O-(5'-phospho-DNA)-tyrosine intermediate" evidence="10">
    <location>
        <position position="334"/>
    </location>
</feature>
<dbReference type="PANTHER" id="PTHR42785">
    <property type="entry name" value="DNA TOPOISOMERASE, TYPE IA, CORE"/>
    <property type="match status" value="1"/>
</dbReference>
<evidence type="ECO:0000256" key="9">
    <source>
        <dbReference type="ARBA" id="ARBA00023235"/>
    </source>
</evidence>
<keyword evidence="7 10" id="KW-0799">Topoisomerase</keyword>
<sequence length="948" mass="104817">MFPARRVKTDVSGRFSTWLGGQTVQERKHHMNVVIVESAAKAKTINKYLGSGYKVIASYGHVRDLPAKDGSVEPDHDFAMHWEVDGKSQKIMREIAEALKKADKLILATDPDREGEAISWHILEILNHKKALKKGTEVERVAFNAITKQSILAALKEPRKIDEPLVDAYLARRALDYLVGFTLSPVLWRKLPGARSAGRVQSVALRLVCDREAEIEAFKTEEYWTIEALLTTSKGEDIKTRLVAIEGSTLKKLDIKDEASATAIKAALEGRDFRIASIEKKAAKRNPYPPFTTSTLQMDASRKLGFSAKQTMQIAQRLYEGVDIGGETVGLITYMRTDGVQIVPEAVSHIRDVISAEYGKQYTPFAREYKTKAKNAQEAHEAIRPTDPRRKSDQVRKYLEKDQAALYDLIWKRTIASQMAPADIEQTAVEIETKGSDGKTYGLRANGSVLQFDGFLRVYEEGRDDRFRYIEKGKDDPEGEDEDRRLPPLAEGDHLKDKEISADQHFTQPPPRFSEATLVKRMEELGIGRPSTYASTMAVLVDRDYVRIEKKRLIPEDKGRLVIAFLESFFKRYVEYDFTADLEEKLDLISNNELAYKEVLRDFWRQFIASVGDIKDLRVGDVLEALNEMLGPHVFPDKGDGSDPRLCPKCGQGRLSLKISGKYGAFIGCGNYPDCNYTRQLTPSDNGEDTLDGKVLGYNDDGLAVTLRTGRFGPYLQLGEAEGDEKPKRSSIPRGIDAATLDFEKAMQLLSLPRDVGEHPTEGGMVTAGLGRYGPFILHEHDGAKTYVNLESIEDVFTVGLNRAVTLLAEKRAGGGKSRFQRSAPKVLKELGEHPSEGGPVQVLEGRYGPYVTHNKVNATVPRGKDPASLTLDEAVALIAERIANGGGKKSKASRSAKPKVAKAAKPAKEEAAPAAKRPAKQAAAKKAAPAKKAAAKPAAKKLAKAKA</sequence>
<dbReference type="STRING" id="670307.HYPDE_35198"/>
<dbReference type="SUPFAM" id="SSF57783">
    <property type="entry name" value="Zinc beta-ribbon"/>
    <property type="match status" value="1"/>
</dbReference>
<feature type="site" description="Interaction with DNA" evidence="10">
    <location>
        <position position="173"/>
    </location>
</feature>
<dbReference type="GO" id="GO:0008270">
    <property type="term" value="F:zinc ion binding"/>
    <property type="evidence" value="ECO:0007669"/>
    <property type="project" value="UniProtKB-KW"/>
</dbReference>
<dbReference type="InterPro" id="IPR013497">
    <property type="entry name" value="Topo_IA_cen"/>
</dbReference>
<dbReference type="GO" id="GO:0006265">
    <property type="term" value="P:DNA topological change"/>
    <property type="evidence" value="ECO:0007669"/>
    <property type="project" value="UniProtKB-UniRule"/>
</dbReference>
<dbReference type="InterPro" id="IPR013826">
    <property type="entry name" value="Topo_IA_cen_sub3"/>
</dbReference>
<dbReference type="Gene3D" id="1.10.290.10">
    <property type="entry name" value="Topoisomerase I, domain 4"/>
    <property type="match status" value="1"/>
</dbReference>
<keyword evidence="6" id="KW-0460">Magnesium</keyword>
<dbReference type="EC" id="5.6.2.1" evidence="10"/>
<comment type="function">
    <text evidence="10">Releases the supercoiling and torsional tension of DNA, which is introduced during the DNA replication and transcription, by transiently cleaving and rejoining one strand of the DNA duplex. Introduces a single-strand break via transesterification at a target site in duplex DNA. The scissile phosphodiester is attacked by the catalytic tyrosine of the enzyme, resulting in the formation of a DNA-(5'-phosphotyrosyl)-enzyme intermediate and the expulsion of a 3'-OH DNA strand. The free DNA strand then undergoes passage around the unbroken strand, thus removing DNA supercoils. Finally, in the religation step, the DNA 3'-OH attacks the covalent intermediate to expel the active-site tyrosine and restore the DNA phosphodiester backbone.</text>
</comment>
<dbReference type="InterPro" id="IPR023405">
    <property type="entry name" value="Topo_IA_core_domain"/>
</dbReference>
<evidence type="ECO:0000256" key="5">
    <source>
        <dbReference type="ARBA" id="ARBA00022833"/>
    </source>
</evidence>
<dbReference type="Gene3D" id="3.40.50.140">
    <property type="match status" value="1"/>
</dbReference>
<dbReference type="CDD" id="cd03363">
    <property type="entry name" value="TOPRIM_TopoIA_TopoI"/>
    <property type="match status" value="1"/>
</dbReference>
<dbReference type="SMART" id="SM00436">
    <property type="entry name" value="TOP1Bc"/>
    <property type="match status" value="1"/>
</dbReference>
<feature type="domain" description="Topo IA-type catalytic" evidence="13">
    <location>
        <begin position="162"/>
        <end position="611"/>
    </location>
</feature>
<feature type="region of interest" description="Disordered" evidence="11">
    <location>
        <begin position="469"/>
        <end position="494"/>
    </location>
</feature>
<dbReference type="InterPro" id="IPR000380">
    <property type="entry name" value="Topo_IA"/>
</dbReference>
<dbReference type="Gene3D" id="1.10.460.10">
    <property type="entry name" value="Topoisomerase I, domain 2"/>
    <property type="match status" value="1"/>
</dbReference>
<reference evidence="14 15" key="1">
    <citation type="journal article" date="2013" name="Genome Announc.">
        <title>Genome sequences for three denitrifying bacterial strains isolated from a uranium- and nitrate-contaminated subsurface environment.</title>
        <authorList>
            <person name="Venkatramanan R."/>
            <person name="Prakash O."/>
            <person name="Woyke T."/>
            <person name="Chain P."/>
            <person name="Goodwin L.A."/>
            <person name="Watson D."/>
            <person name="Brooks S."/>
            <person name="Kostka J.E."/>
            <person name="Green S.J."/>
        </authorList>
    </citation>
    <scope>NUCLEOTIDE SEQUENCE [LARGE SCALE GENOMIC DNA]</scope>
    <source>
        <strain evidence="14 15">1NES1</strain>
    </source>
</reference>
<dbReference type="InterPro" id="IPR003601">
    <property type="entry name" value="Topo_IA_2"/>
</dbReference>
<feature type="compositionally biased region" description="Low complexity" evidence="11">
    <location>
        <begin position="913"/>
        <end position="938"/>
    </location>
</feature>
<feature type="region of interest" description="Disordered" evidence="11">
    <location>
        <begin position="886"/>
        <end position="948"/>
    </location>
</feature>
<dbReference type="GO" id="GO:0003677">
    <property type="term" value="F:DNA binding"/>
    <property type="evidence" value="ECO:0007669"/>
    <property type="project" value="UniProtKB-KW"/>
</dbReference>
<dbReference type="Gene3D" id="3.30.65.10">
    <property type="entry name" value="Bacterial Topoisomerase I, domain 1"/>
    <property type="match status" value="1"/>
</dbReference>
<dbReference type="EMBL" id="CP005587">
    <property type="protein sequence ID" value="AGK58711.1"/>
    <property type="molecule type" value="Genomic_DNA"/>
</dbReference>
<dbReference type="InterPro" id="IPR028612">
    <property type="entry name" value="Topoisom_1_IA"/>
</dbReference>
<feature type="site" description="Interaction with DNA" evidence="10">
    <location>
        <position position="61"/>
    </location>
</feature>
<keyword evidence="3" id="KW-0479">Metal-binding</keyword>
<evidence type="ECO:0000256" key="2">
    <source>
        <dbReference type="ARBA" id="ARBA00009446"/>
    </source>
</evidence>
<feature type="site" description="Interaction with DNA" evidence="10">
    <location>
        <position position="188"/>
    </location>
</feature>
<dbReference type="Pfam" id="PF01751">
    <property type="entry name" value="Toprim"/>
    <property type="match status" value="1"/>
</dbReference>
<evidence type="ECO:0000256" key="1">
    <source>
        <dbReference type="ARBA" id="ARBA00000213"/>
    </source>
</evidence>
<dbReference type="InterPro" id="IPR023406">
    <property type="entry name" value="Topo_IA_AS"/>
</dbReference>
<evidence type="ECO:0000259" key="12">
    <source>
        <dbReference type="PROSITE" id="PS50880"/>
    </source>
</evidence>
<keyword evidence="9 10" id="KW-0413">Isomerase</keyword>
<evidence type="ECO:0000259" key="13">
    <source>
        <dbReference type="PROSITE" id="PS52039"/>
    </source>
</evidence>
<comment type="subunit">
    <text evidence="10">Monomer.</text>
</comment>
<dbReference type="InterPro" id="IPR005733">
    <property type="entry name" value="TopoI_bac-type"/>
</dbReference>